<gene>
    <name evidence="1" type="ORF">ACET3X_004503</name>
</gene>
<dbReference type="Proteomes" id="UP001578633">
    <property type="component" value="Chromosome 3"/>
</dbReference>
<comment type="caution">
    <text evidence="1">The sequence shown here is derived from an EMBL/GenBank/DDBJ whole genome shotgun (WGS) entry which is preliminary data.</text>
</comment>
<dbReference type="GeneID" id="96084825"/>
<evidence type="ECO:0000313" key="2">
    <source>
        <dbReference type="Proteomes" id="UP001578633"/>
    </source>
</evidence>
<accession>A0ABR3UNN8</accession>
<organism evidence="1 2">
    <name type="scientific">Alternaria dauci</name>
    <dbReference type="NCBI Taxonomy" id="48095"/>
    <lineage>
        <taxon>Eukaryota</taxon>
        <taxon>Fungi</taxon>
        <taxon>Dikarya</taxon>
        <taxon>Ascomycota</taxon>
        <taxon>Pezizomycotina</taxon>
        <taxon>Dothideomycetes</taxon>
        <taxon>Pleosporomycetidae</taxon>
        <taxon>Pleosporales</taxon>
        <taxon>Pleosporineae</taxon>
        <taxon>Pleosporaceae</taxon>
        <taxon>Alternaria</taxon>
        <taxon>Alternaria sect. Porri</taxon>
    </lineage>
</organism>
<evidence type="ECO:0000313" key="1">
    <source>
        <dbReference type="EMBL" id="KAL1797897.1"/>
    </source>
</evidence>
<keyword evidence="2" id="KW-1185">Reference proteome</keyword>
<name>A0ABR3UNN8_9PLEO</name>
<reference evidence="1 2" key="1">
    <citation type="submission" date="2024-09" db="EMBL/GenBank/DDBJ databases">
        <title>T2T genomes of carrot and Alternaria dauci and their utility for understanding host-pathogen interaction during carrot leaf blight disease.</title>
        <authorList>
            <person name="Liu W."/>
            <person name="Xu S."/>
            <person name="Ou C."/>
            <person name="Liu X."/>
            <person name="Zhuang F."/>
            <person name="Deng X.W."/>
        </authorList>
    </citation>
    <scope>NUCLEOTIDE SEQUENCE [LARGE SCALE GENOMIC DNA]</scope>
    <source>
        <strain evidence="1 2">A2016</strain>
    </source>
</reference>
<sequence>MHRGFSIASISKCSACRDGIAIVWIAAPRLRVELELTCDRHIRLLFATPEQTHAPGCHTRDTDAIATAVPNDEVCIEKASEVVSHPLELLREGRIVRKESCADADKRDSSP</sequence>
<dbReference type="EMBL" id="JBHGVX010000003">
    <property type="protein sequence ID" value="KAL1797897.1"/>
    <property type="molecule type" value="Genomic_DNA"/>
</dbReference>
<dbReference type="RefSeq" id="XP_069308481.1">
    <property type="nucleotide sequence ID" value="XM_069450715.1"/>
</dbReference>
<proteinExistence type="predicted"/>
<protein>
    <submittedName>
        <fullName evidence="1">Uncharacterized protein</fullName>
    </submittedName>
</protein>